<keyword evidence="1" id="KW-0812">Transmembrane</keyword>
<protein>
    <submittedName>
        <fullName evidence="2">Uncharacterized protein</fullName>
    </submittedName>
</protein>
<evidence type="ECO:0000313" key="2">
    <source>
        <dbReference type="EMBL" id="CDW21132.1"/>
    </source>
</evidence>
<name>A0A0K2T6B9_LEPSM</name>
<accession>A0A0K2T6B9</accession>
<dbReference type="AlphaFoldDB" id="A0A0K2T6B9"/>
<proteinExistence type="predicted"/>
<keyword evidence="1" id="KW-1133">Transmembrane helix</keyword>
<sequence>WSRVDSFLKPFFHSNRYRICLFFLYLNKYYINPCDRYYISLKESCLFSTYTLFVFFSSHFFLIPYK</sequence>
<feature type="transmembrane region" description="Helical" evidence="1">
    <location>
        <begin position="45"/>
        <end position="65"/>
    </location>
</feature>
<feature type="non-terminal residue" evidence="2">
    <location>
        <position position="1"/>
    </location>
</feature>
<evidence type="ECO:0000256" key="1">
    <source>
        <dbReference type="SAM" id="Phobius"/>
    </source>
</evidence>
<organism evidence="2">
    <name type="scientific">Lepeophtheirus salmonis</name>
    <name type="common">Salmon louse</name>
    <name type="synonym">Caligus salmonis</name>
    <dbReference type="NCBI Taxonomy" id="72036"/>
    <lineage>
        <taxon>Eukaryota</taxon>
        <taxon>Metazoa</taxon>
        <taxon>Ecdysozoa</taxon>
        <taxon>Arthropoda</taxon>
        <taxon>Crustacea</taxon>
        <taxon>Multicrustacea</taxon>
        <taxon>Hexanauplia</taxon>
        <taxon>Copepoda</taxon>
        <taxon>Siphonostomatoida</taxon>
        <taxon>Caligidae</taxon>
        <taxon>Lepeophtheirus</taxon>
    </lineage>
</organism>
<dbReference type="EMBL" id="HACA01003771">
    <property type="protein sequence ID" value="CDW21132.1"/>
    <property type="molecule type" value="Transcribed_RNA"/>
</dbReference>
<reference evidence="2" key="1">
    <citation type="submission" date="2014-05" db="EMBL/GenBank/DDBJ databases">
        <authorList>
            <person name="Chronopoulou M."/>
        </authorList>
    </citation>
    <scope>NUCLEOTIDE SEQUENCE</scope>
    <source>
        <tissue evidence="2">Whole organism</tissue>
    </source>
</reference>
<keyword evidence="1" id="KW-0472">Membrane</keyword>